<evidence type="ECO:0000256" key="1">
    <source>
        <dbReference type="ARBA" id="ARBA00004651"/>
    </source>
</evidence>
<evidence type="ECO:0000256" key="5">
    <source>
        <dbReference type="ARBA" id="ARBA00022692"/>
    </source>
</evidence>
<protein>
    <recommendedName>
        <fullName evidence="10">Major facilitator superfamily (MFS) profile domain-containing protein</fullName>
    </recommendedName>
</protein>
<feature type="transmembrane region" description="Helical" evidence="9">
    <location>
        <begin position="349"/>
        <end position="368"/>
    </location>
</feature>
<dbReference type="PANTHER" id="PTHR48021:SF1">
    <property type="entry name" value="GH07001P-RELATED"/>
    <property type="match status" value="1"/>
</dbReference>
<evidence type="ECO:0000256" key="2">
    <source>
        <dbReference type="ARBA" id="ARBA00022448"/>
    </source>
</evidence>
<dbReference type="EMBL" id="CAJDYZ010011540">
    <property type="protein sequence ID" value="CAD1479639.1"/>
    <property type="molecule type" value="Genomic_DNA"/>
</dbReference>
<organism evidence="11 12">
    <name type="scientific">Heterotrigona itama</name>
    <dbReference type="NCBI Taxonomy" id="395501"/>
    <lineage>
        <taxon>Eukaryota</taxon>
        <taxon>Metazoa</taxon>
        <taxon>Ecdysozoa</taxon>
        <taxon>Arthropoda</taxon>
        <taxon>Hexapoda</taxon>
        <taxon>Insecta</taxon>
        <taxon>Pterygota</taxon>
        <taxon>Neoptera</taxon>
        <taxon>Endopterygota</taxon>
        <taxon>Hymenoptera</taxon>
        <taxon>Apocrita</taxon>
        <taxon>Aculeata</taxon>
        <taxon>Apoidea</taxon>
        <taxon>Anthophila</taxon>
        <taxon>Apidae</taxon>
        <taxon>Heterotrigona</taxon>
    </lineage>
</organism>
<dbReference type="GO" id="GO:0022857">
    <property type="term" value="F:transmembrane transporter activity"/>
    <property type="evidence" value="ECO:0007669"/>
    <property type="project" value="InterPro"/>
</dbReference>
<dbReference type="Gene3D" id="1.20.1250.20">
    <property type="entry name" value="MFS general substrate transporter like domains"/>
    <property type="match status" value="2"/>
</dbReference>
<dbReference type="PRINTS" id="PR00171">
    <property type="entry name" value="SUGRTRNSPORT"/>
</dbReference>
<feature type="transmembrane region" description="Helical" evidence="9">
    <location>
        <begin position="416"/>
        <end position="435"/>
    </location>
</feature>
<proteinExistence type="predicted"/>
<dbReference type="InterPro" id="IPR036259">
    <property type="entry name" value="MFS_trans_sf"/>
</dbReference>
<dbReference type="GO" id="GO:0005886">
    <property type="term" value="C:plasma membrane"/>
    <property type="evidence" value="ECO:0007669"/>
    <property type="project" value="UniProtKB-SubCell"/>
</dbReference>
<evidence type="ECO:0000256" key="8">
    <source>
        <dbReference type="ARBA" id="ARBA00023180"/>
    </source>
</evidence>
<feature type="transmembrane region" description="Helical" evidence="9">
    <location>
        <begin position="88"/>
        <end position="108"/>
    </location>
</feature>
<evidence type="ECO:0000256" key="4">
    <source>
        <dbReference type="ARBA" id="ARBA00022597"/>
    </source>
</evidence>
<dbReference type="AlphaFoldDB" id="A0A6V7HGG0"/>
<evidence type="ECO:0000256" key="3">
    <source>
        <dbReference type="ARBA" id="ARBA00022475"/>
    </source>
</evidence>
<gene>
    <name evidence="11" type="ORF">MHI_LOCUS872850</name>
</gene>
<keyword evidence="4" id="KW-0762">Sugar transport</keyword>
<evidence type="ECO:0000313" key="11">
    <source>
        <dbReference type="EMBL" id="CAD1479639.1"/>
    </source>
</evidence>
<dbReference type="PROSITE" id="PS00217">
    <property type="entry name" value="SUGAR_TRANSPORT_2"/>
    <property type="match status" value="1"/>
</dbReference>
<reference evidence="11" key="1">
    <citation type="submission" date="2020-07" db="EMBL/GenBank/DDBJ databases">
        <authorList>
            <person name="Nazaruddin N."/>
        </authorList>
    </citation>
    <scope>NUCLEOTIDE SEQUENCE</scope>
</reference>
<feature type="transmembrane region" description="Helical" evidence="9">
    <location>
        <begin position="287"/>
        <end position="308"/>
    </location>
</feature>
<feature type="transmembrane region" description="Helical" evidence="9">
    <location>
        <begin position="441"/>
        <end position="463"/>
    </location>
</feature>
<dbReference type="PROSITE" id="PS50850">
    <property type="entry name" value="MFS"/>
    <property type="match status" value="1"/>
</dbReference>
<sequence>MSSGGKGSSQPVENTQSEFLVACMGGFSLGAGIGWSAPCVELLKDQYGFDVFSTNVVASVFPLGAAVGMLVVPFLIDKIGRKWTMMSLVPAFVLGWVFITFGVTTTLLLTVGRLITGACGGMFCVVAPMYSAEISEKEIRGTLGVFFQLLLVIGILYAYCCGYARNVVVISILCGIAPLVFASIMTFMPESPLFYMTKNNEAAARKSMRFFRGPDYNIDPEINEFKEQVEKSKRERVTLSAFLRKPVLKTLGVAYGIMLAQQLSGINAIIFYCETIFKQTGVDLDPLLQMVVVAVVQVIACCIAASLIDQLGRKVLMMISFGVMCICLIALSIFFVLRDKHPDVADCLFWLPLISASLYILAFCLGAGHVDQTPSPTKCQRSVRLIFPGSTTGPIPWAYMGEIFPTKLKGTASSSAASFCWLLAFMVTVSFSTVAEALGNAAVFFSFAIFCALSMLFVVFCMVETKGKTFAEILREFGTYDID</sequence>
<feature type="transmembrane region" description="Helical" evidence="9">
    <location>
        <begin position="143"/>
        <end position="160"/>
    </location>
</feature>
<dbReference type="InterPro" id="IPR050549">
    <property type="entry name" value="MFS_Trehalose_Transporter"/>
</dbReference>
<feature type="transmembrane region" description="Helical" evidence="9">
    <location>
        <begin position="57"/>
        <end position="76"/>
    </location>
</feature>
<feature type="transmembrane region" description="Helical" evidence="9">
    <location>
        <begin position="315"/>
        <end position="337"/>
    </location>
</feature>
<dbReference type="InterPro" id="IPR020846">
    <property type="entry name" value="MFS_dom"/>
</dbReference>
<keyword evidence="5 9" id="KW-0812">Transmembrane</keyword>
<keyword evidence="8" id="KW-0325">Glycoprotein</keyword>
<dbReference type="SUPFAM" id="SSF103473">
    <property type="entry name" value="MFS general substrate transporter"/>
    <property type="match status" value="1"/>
</dbReference>
<evidence type="ECO:0000256" key="7">
    <source>
        <dbReference type="ARBA" id="ARBA00023136"/>
    </source>
</evidence>
<name>A0A6V7HGG0_9HYME</name>
<dbReference type="Proteomes" id="UP000752696">
    <property type="component" value="Unassembled WGS sequence"/>
</dbReference>
<dbReference type="InterPro" id="IPR005829">
    <property type="entry name" value="Sugar_transporter_CS"/>
</dbReference>
<keyword evidence="7 9" id="KW-0472">Membrane</keyword>
<keyword evidence="3" id="KW-1003">Cell membrane</keyword>
<evidence type="ECO:0000313" key="12">
    <source>
        <dbReference type="Proteomes" id="UP000752696"/>
    </source>
</evidence>
<dbReference type="PANTHER" id="PTHR48021">
    <property type="match status" value="1"/>
</dbReference>
<evidence type="ECO:0000256" key="9">
    <source>
        <dbReference type="SAM" id="Phobius"/>
    </source>
</evidence>
<dbReference type="InterPro" id="IPR005828">
    <property type="entry name" value="MFS_sugar_transport-like"/>
</dbReference>
<accession>A0A6V7HGG0</accession>
<dbReference type="InterPro" id="IPR003663">
    <property type="entry name" value="Sugar/inositol_transpt"/>
</dbReference>
<dbReference type="OrthoDB" id="6612291at2759"/>
<dbReference type="Pfam" id="PF00083">
    <property type="entry name" value="Sugar_tr"/>
    <property type="match status" value="2"/>
</dbReference>
<keyword evidence="12" id="KW-1185">Reference proteome</keyword>
<comment type="subcellular location">
    <subcellularLocation>
        <location evidence="1">Cell membrane</location>
        <topology evidence="1">Multi-pass membrane protein</topology>
    </subcellularLocation>
</comment>
<feature type="domain" description="Major facilitator superfamily (MFS) profile" evidence="10">
    <location>
        <begin position="18"/>
        <end position="466"/>
    </location>
</feature>
<keyword evidence="6 9" id="KW-1133">Transmembrane helix</keyword>
<evidence type="ECO:0000259" key="10">
    <source>
        <dbReference type="PROSITE" id="PS50850"/>
    </source>
</evidence>
<keyword evidence="2" id="KW-0813">Transport</keyword>
<evidence type="ECO:0000256" key="6">
    <source>
        <dbReference type="ARBA" id="ARBA00022989"/>
    </source>
</evidence>
<comment type="caution">
    <text evidence="11">The sequence shown here is derived from an EMBL/GenBank/DDBJ whole genome shotgun (WGS) entry which is preliminary data.</text>
</comment>
<feature type="transmembrane region" description="Helical" evidence="9">
    <location>
        <begin position="166"/>
        <end position="188"/>
    </location>
</feature>
<dbReference type="FunFam" id="1.20.1250.20:FF:000218">
    <property type="entry name" value="facilitated trehalose transporter Tret1"/>
    <property type="match status" value="1"/>
</dbReference>
<feature type="transmembrane region" description="Helical" evidence="9">
    <location>
        <begin position="19"/>
        <end position="37"/>
    </location>
</feature>